<keyword evidence="2" id="KW-1185">Reference proteome</keyword>
<sequence>MAQVLHMNAEVTSTSLPQSYDTLMTLKADQTIRTSDNLNNLILSIINPLLNIHSRITASYSDHQSSFTFTEVDPIDTVNEGLDQLLSILNLLDNDFIRPTHKLSKSLKSLRHRLDSLEETSKISSTQTETKSIRQISKQSLCLVKRLMNQTRVIRQVLKDFICWADTELMASLASSKPILQSTYQDSNPQETHHDQEMQIDEEFYNLIDQCVDIIQSTYQLNLFLRKLQHQFHELIPTLGSLTNLLIINHKRSLQLNLIRNHQIDKNRHQKDKRLDSRFVRVSSNLVCKFLKSIDPTCLVTVHRLMKRLESSLDQRR</sequence>
<protein>
    <submittedName>
        <fullName evidence="1">Uncharacterized protein</fullName>
    </submittedName>
</protein>
<dbReference type="HOGENOM" id="CLU_877383_0_0_1"/>
<organism evidence="2">
    <name type="scientific">Melampsora larici-populina (strain 98AG31 / pathotype 3-4-7)</name>
    <name type="common">Poplar leaf rust fungus</name>
    <dbReference type="NCBI Taxonomy" id="747676"/>
    <lineage>
        <taxon>Eukaryota</taxon>
        <taxon>Fungi</taxon>
        <taxon>Dikarya</taxon>
        <taxon>Basidiomycota</taxon>
        <taxon>Pucciniomycotina</taxon>
        <taxon>Pucciniomycetes</taxon>
        <taxon>Pucciniales</taxon>
        <taxon>Melampsoraceae</taxon>
        <taxon>Melampsora</taxon>
    </lineage>
</organism>
<dbReference type="VEuPathDB" id="FungiDB:MELLADRAFT_62984"/>
<dbReference type="OrthoDB" id="10518479at2759"/>
<dbReference type="InParanoid" id="F4RKV1"/>
<dbReference type="EMBL" id="GL883106">
    <property type="protein sequence ID" value="EGG06789.1"/>
    <property type="molecule type" value="Genomic_DNA"/>
</dbReference>
<dbReference type="Proteomes" id="UP000001072">
    <property type="component" value="Unassembled WGS sequence"/>
</dbReference>
<dbReference type="AlphaFoldDB" id="F4RKV1"/>
<dbReference type="GeneID" id="18930006"/>
<gene>
    <name evidence="1" type="ORF">MELLADRAFT_62984</name>
</gene>
<dbReference type="RefSeq" id="XP_007409749.1">
    <property type="nucleotide sequence ID" value="XM_007409687.1"/>
</dbReference>
<evidence type="ECO:0000313" key="2">
    <source>
        <dbReference type="Proteomes" id="UP000001072"/>
    </source>
</evidence>
<dbReference type="KEGG" id="mlr:MELLADRAFT_62984"/>
<proteinExistence type="predicted"/>
<evidence type="ECO:0000313" key="1">
    <source>
        <dbReference type="EMBL" id="EGG06789.1"/>
    </source>
</evidence>
<accession>F4RKV1</accession>
<reference evidence="2" key="1">
    <citation type="journal article" date="2011" name="Proc. Natl. Acad. Sci. U.S.A.">
        <title>Obligate biotrophy features unraveled by the genomic analysis of rust fungi.</title>
        <authorList>
            <person name="Duplessis S."/>
            <person name="Cuomo C.A."/>
            <person name="Lin Y.-C."/>
            <person name="Aerts A."/>
            <person name="Tisserant E."/>
            <person name="Veneault-Fourrey C."/>
            <person name="Joly D.L."/>
            <person name="Hacquard S."/>
            <person name="Amselem J."/>
            <person name="Cantarel B.L."/>
            <person name="Chiu R."/>
            <person name="Coutinho P.M."/>
            <person name="Feau N."/>
            <person name="Field M."/>
            <person name="Frey P."/>
            <person name="Gelhaye E."/>
            <person name="Goldberg J."/>
            <person name="Grabherr M.G."/>
            <person name="Kodira C.D."/>
            <person name="Kohler A."/>
            <person name="Kuees U."/>
            <person name="Lindquist E.A."/>
            <person name="Lucas S.M."/>
            <person name="Mago R."/>
            <person name="Mauceli E."/>
            <person name="Morin E."/>
            <person name="Murat C."/>
            <person name="Pangilinan J.L."/>
            <person name="Park R."/>
            <person name="Pearson M."/>
            <person name="Quesneville H."/>
            <person name="Rouhier N."/>
            <person name="Sakthikumar S."/>
            <person name="Salamov A.A."/>
            <person name="Schmutz J."/>
            <person name="Selles B."/>
            <person name="Shapiro H."/>
            <person name="Tanguay P."/>
            <person name="Tuskan G.A."/>
            <person name="Henrissat B."/>
            <person name="Van de Peer Y."/>
            <person name="Rouze P."/>
            <person name="Ellis J.G."/>
            <person name="Dodds P.N."/>
            <person name="Schein J.E."/>
            <person name="Zhong S."/>
            <person name="Hamelin R.C."/>
            <person name="Grigoriev I.V."/>
            <person name="Szabo L.J."/>
            <person name="Martin F."/>
        </authorList>
    </citation>
    <scope>NUCLEOTIDE SEQUENCE [LARGE SCALE GENOMIC DNA]</scope>
    <source>
        <strain evidence="2">98AG31 / pathotype 3-4-7</strain>
    </source>
</reference>
<name>F4RKV1_MELLP</name>